<keyword evidence="4" id="KW-1185">Reference proteome</keyword>
<dbReference type="Pfam" id="PF19783">
    <property type="entry name" value="DUF6268"/>
    <property type="match status" value="1"/>
</dbReference>
<dbReference type="InterPro" id="IPR046235">
    <property type="entry name" value="DUF6268"/>
</dbReference>
<dbReference type="EMBL" id="JAEUGD010000043">
    <property type="protein sequence ID" value="MBL6447538.1"/>
    <property type="molecule type" value="Genomic_DNA"/>
</dbReference>
<dbReference type="RefSeq" id="WP_202857070.1">
    <property type="nucleotide sequence ID" value="NZ_JAEUGD010000043.1"/>
</dbReference>
<evidence type="ECO:0000259" key="2">
    <source>
        <dbReference type="Pfam" id="PF19783"/>
    </source>
</evidence>
<reference evidence="3" key="1">
    <citation type="submission" date="2021-01" db="EMBL/GenBank/DDBJ databases">
        <title>Fulvivirga kasyanovii gen. nov., sp nov., a novel member of the phylum Bacteroidetes isolated from seawater in a mussel farm.</title>
        <authorList>
            <person name="Zhao L.-H."/>
            <person name="Wang Z.-J."/>
        </authorList>
    </citation>
    <scope>NUCLEOTIDE SEQUENCE</scope>
    <source>
        <strain evidence="3">29W222</strain>
    </source>
</reference>
<feature type="chain" id="PRO_5036703538" description="DUF6268 domain-containing protein" evidence="1">
    <location>
        <begin position="22"/>
        <end position="331"/>
    </location>
</feature>
<evidence type="ECO:0000313" key="4">
    <source>
        <dbReference type="Proteomes" id="UP000614216"/>
    </source>
</evidence>
<gene>
    <name evidence="3" type="ORF">JMN32_14565</name>
</gene>
<sequence length="331" mass="38104">MKKILSTAIILQLLCLSQAISQVEQDAPELDKVIAIPYRPKIAEFSYNTLYDYNTYCASDEFGNSSSEVERDSQLKLRLGIPLVINDSKLFGVQFKYDRHNFVLDFEDSPERYELYDHIEKKSFTSLGARFLFQKSLDDTREITLIAGGEVKSDEVVVNKNTTKYYSHIAYNKQLNNRTKIGAGLMISYTLGRPQIYPLVSYERRLSKKWTLDLNIPKRAAIRYRANEKFYITALTEVKGWRYAVNNAELSTESNGLTLRKSDINIGLSIEHEVHDWLWLGLDMGLSKNLRYFLAEPGDGRKDAVIDLTSDDTPYLKFGLFIVPPKKMYLK</sequence>
<dbReference type="Proteomes" id="UP000614216">
    <property type="component" value="Unassembled WGS sequence"/>
</dbReference>
<dbReference type="AlphaFoldDB" id="A0A937FYW6"/>
<proteinExistence type="predicted"/>
<organism evidence="3 4">
    <name type="scientific">Fulvivirga marina</name>
    <dbReference type="NCBI Taxonomy" id="2494733"/>
    <lineage>
        <taxon>Bacteria</taxon>
        <taxon>Pseudomonadati</taxon>
        <taxon>Bacteroidota</taxon>
        <taxon>Cytophagia</taxon>
        <taxon>Cytophagales</taxon>
        <taxon>Fulvivirgaceae</taxon>
        <taxon>Fulvivirga</taxon>
    </lineage>
</organism>
<keyword evidence="1" id="KW-0732">Signal</keyword>
<evidence type="ECO:0000313" key="3">
    <source>
        <dbReference type="EMBL" id="MBL6447538.1"/>
    </source>
</evidence>
<comment type="caution">
    <text evidence="3">The sequence shown here is derived from an EMBL/GenBank/DDBJ whole genome shotgun (WGS) entry which is preliminary data.</text>
</comment>
<evidence type="ECO:0000256" key="1">
    <source>
        <dbReference type="SAM" id="SignalP"/>
    </source>
</evidence>
<feature type="signal peptide" evidence="1">
    <location>
        <begin position="1"/>
        <end position="21"/>
    </location>
</feature>
<accession>A0A937FYW6</accession>
<feature type="domain" description="DUF6268" evidence="2">
    <location>
        <begin position="132"/>
        <end position="287"/>
    </location>
</feature>
<protein>
    <recommendedName>
        <fullName evidence="2">DUF6268 domain-containing protein</fullName>
    </recommendedName>
</protein>
<name>A0A937FYW6_9BACT</name>